<comment type="caution">
    <text evidence="3">The sequence shown here is derived from an EMBL/GenBank/DDBJ whole genome shotgun (WGS) entry which is preliminary data.</text>
</comment>
<dbReference type="InterPro" id="IPR018466">
    <property type="entry name" value="Kre9/Knh1-like_N"/>
</dbReference>
<organism evidence="3 4">
    <name type="scientific">Neofusicoccum ribis</name>
    <dbReference type="NCBI Taxonomy" id="45134"/>
    <lineage>
        <taxon>Eukaryota</taxon>
        <taxon>Fungi</taxon>
        <taxon>Dikarya</taxon>
        <taxon>Ascomycota</taxon>
        <taxon>Pezizomycotina</taxon>
        <taxon>Dothideomycetes</taxon>
        <taxon>Dothideomycetes incertae sedis</taxon>
        <taxon>Botryosphaeriales</taxon>
        <taxon>Botryosphaeriaceae</taxon>
        <taxon>Neofusicoccum</taxon>
    </lineage>
</organism>
<proteinExistence type="predicted"/>
<dbReference type="InterPro" id="IPR052982">
    <property type="entry name" value="SRP1/TIP1-like"/>
</dbReference>
<dbReference type="PANTHER" id="PTHR40633">
    <property type="entry name" value="MATRIX PROTEIN, PUTATIVE (AFU_ORTHOLOGUE AFUA_8G05410)-RELATED"/>
    <property type="match status" value="1"/>
</dbReference>
<reference evidence="3 4" key="1">
    <citation type="submission" date="2024-02" db="EMBL/GenBank/DDBJ databases">
        <title>De novo assembly and annotation of 12 fungi associated with fruit tree decline syndrome in Ontario, Canada.</title>
        <authorList>
            <person name="Sulman M."/>
            <person name="Ellouze W."/>
            <person name="Ilyukhin E."/>
        </authorList>
    </citation>
    <scope>NUCLEOTIDE SEQUENCE [LARGE SCALE GENOMIC DNA]</scope>
    <source>
        <strain evidence="3 4">M1-105</strain>
    </source>
</reference>
<keyword evidence="4" id="KW-1185">Reference proteome</keyword>
<accession>A0ABR3SK64</accession>
<name>A0ABR3SK64_9PEZI</name>
<gene>
    <name evidence="3" type="ORF">SLS56_008741</name>
</gene>
<evidence type="ECO:0000259" key="2">
    <source>
        <dbReference type="Pfam" id="PF10342"/>
    </source>
</evidence>
<protein>
    <recommendedName>
        <fullName evidence="2">Yeast cell wall synthesis Kre9/Knh1-like N-terminal domain-containing protein</fullName>
    </recommendedName>
</protein>
<dbReference type="Pfam" id="PF10342">
    <property type="entry name" value="Kre9_KNH"/>
    <property type="match status" value="1"/>
</dbReference>
<feature type="domain" description="Yeast cell wall synthesis Kre9/Knh1-like N-terminal" evidence="2">
    <location>
        <begin position="62"/>
        <end position="154"/>
    </location>
</feature>
<keyword evidence="1" id="KW-0732">Signal</keyword>
<dbReference type="Proteomes" id="UP001521116">
    <property type="component" value="Unassembled WGS sequence"/>
</dbReference>
<dbReference type="EMBL" id="JAJVDC020000134">
    <property type="protein sequence ID" value="KAL1622563.1"/>
    <property type="molecule type" value="Genomic_DNA"/>
</dbReference>
<evidence type="ECO:0000313" key="3">
    <source>
        <dbReference type="EMBL" id="KAL1622563.1"/>
    </source>
</evidence>
<dbReference type="PANTHER" id="PTHR40633:SF1">
    <property type="entry name" value="GPI ANCHORED SERINE-THREONINE RICH PROTEIN (AFU_ORTHOLOGUE AFUA_1G03630)"/>
    <property type="match status" value="1"/>
</dbReference>
<evidence type="ECO:0000313" key="4">
    <source>
        <dbReference type="Proteomes" id="UP001521116"/>
    </source>
</evidence>
<sequence length="158" mass="16964">MKTSSLFNRCQPQTLFSDSIHSVFSLITMYTTKDFLLTILAASMATVVRADNGPTANAVRIPGLHDIVPVGSPYEIKWDADTPYSGGTVSLTLLKGPSTNAVPYLSIVNSTENDGSYMWTPPATLPDSNGDTGYGIMLVIDSNGAYQYTTQFGISNPN</sequence>
<evidence type="ECO:0000256" key="1">
    <source>
        <dbReference type="ARBA" id="ARBA00022729"/>
    </source>
</evidence>